<comment type="caution">
    <text evidence="1">The sequence shown here is derived from an EMBL/GenBank/DDBJ whole genome shotgun (WGS) entry which is preliminary data.</text>
</comment>
<dbReference type="Proteomes" id="UP000827872">
    <property type="component" value="Linkage Group LG13"/>
</dbReference>
<proteinExistence type="predicted"/>
<dbReference type="EMBL" id="CM037626">
    <property type="protein sequence ID" value="KAH8012185.1"/>
    <property type="molecule type" value="Genomic_DNA"/>
</dbReference>
<organism evidence="1 2">
    <name type="scientific">Sphaerodactylus townsendi</name>
    <dbReference type="NCBI Taxonomy" id="933632"/>
    <lineage>
        <taxon>Eukaryota</taxon>
        <taxon>Metazoa</taxon>
        <taxon>Chordata</taxon>
        <taxon>Craniata</taxon>
        <taxon>Vertebrata</taxon>
        <taxon>Euteleostomi</taxon>
        <taxon>Lepidosauria</taxon>
        <taxon>Squamata</taxon>
        <taxon>Bifurcata</taxon>
        <taxon>Gekkota</taxon>
        <taxon>Sphaerodactylidae</taxon>
        <taxon>Sphaerodactylus</taxon>
    </lineage>
</organism>
<protein>
    <submittedName>
        <fullName evidence="1">Uncharacterized protein</fullName>
    </submittedName>
</protein>
<evidence type="ECO:0000313" key="1">
    <source>
        <dbReference type="EMBL" id="KAH8012185.1"/>
    </source>
</evidence>
<gene>
    <name evidence="1" type="ORF">K3G42_015171</name>
</gene>
<keyword evidence="2" id="KW-1185">Reference proteome</keyword>
<name>A0ACB8FYZ4_9SAUR</name>
<reference evidence="1" key="1">
    <citation type="submission" date="2021-08" db="EMBL/GenBank/DDBJ databases">
        <title>The first chromosome-level gecko genome reveals the dynamic sex chromosomes of Neotropical dwarf geckos (Sphaerodactylidae: Sphaerodactylus).</title>
        <authorList>
            <person name="Pinto B.J."/>
            <person name="Keating S.E."/>
            <person name="Gamble T."/>
        </authorList>
    </citation>
    <scope>NUCLEOTIDE SEQUENCE</scope>
    <source>
        <strain evidence="1">TG3544</strain>
    </source>
</reference>
<evidence type="ECO:0000313" key="2">
    <source>
        <dbReference type="Proteomes" id="UP000827872"/>
    </source>
</evidence>
<sequence>MLHRETVERKNMLLLEEQKEEERRKTDFQPPKYPGSSSSSDEEDTSDEEIADFFLTECPLQRESGKKKEKKVIRPFTPVHNGLIAPKHPEEHFESLFRQLCALHWLLEALTLEPNSTMKPLITCWNPKDYGGSRNTFKVINKEKNVKARWEHFLIHTKGRRYTQKLPRGQGSRKLPKKASIMSISRTSGLSSPYSKTTLGSTSSLTPGSEEVVPHSSDVAKEGEEIDSSCSKPAKETREEEEPMSYYLKTLLQMIHEDVTKNFSKEYLISHPKPPSMLRSGPDSDLSIGHRAKSSHSSSKDDRNSSGVMREDTPVEQKLRSSLAVSLREDITTTATYRMEESSER</sequence>
<accession>A0ACB8FYZ4</accession>